<dbReference type="AlphaFoldDB" id="A0A5B0E759"/>
<dbReference type="RefSeq" id="WP_149620401.1">
    <property type="nucleotide sequence ID" value="NZ_VOBL01000018.1"/>
</dbReference>
<dbReference type="Proteomes" id="UP000323856">
    <property type="component" value="Unassembled WGS sequence"/>
</dbReference>
<dbReference type="SUPFAM" id="SSF53383">
    <property type="entry name" value="PLP-dependent transferases"/>
    <property type="match status" value="1"/>
</dbReference>
<evidence type="ECO:0000256" key="4">
    <source>
        <dbReference type="ARBA" id="ARBA00022576"/>
    </source>
</evidence>
<evidence type="ECO:0000256" key="7">
    <source>
        <dbReference type="SAM" id="MobiDB-lite"/>
    </source>
</evidence>
<dbReference type="InterPro" id="IPR015422">
    <property type="entry name" value="PyrdxlP-dep_Trfase_small"/>
</dbReference>
<dbReference type="CDD" id="cd00609">
    <property type="entry name" value="AAT_like"/>
    <property type="match status" value="1"/>
</dbReference>
<dbReference type="GO" id="GO:1901605">
    <property type="term" value="P:alpha-amino acid metabolic process"/>
    <property type="evidence" value="ECO:0007669"/>
    <property type="project" value="TreeGrafter"/>
</dbReference>
<accession>A0A5B0E759</accession>
<dbReference type="InterPro" id="IPR015424">
    <property type="entry name" value="PyrdxlP-dep_Trfase"/>
</dbReference>
<protein>
    <submittedName>
        <fullName evidence="9">PLP-dependent aminotransferase family protein</fullName>
    </submittedName>
</protein>
<dbReference type="PANTHER" id="PTHR42790:SF19">
    <property type="entry name" value="KYNURENINE_ALPHA-AMINOADIPATE AMINOTRANSFERASE, MITOCHONDRIAL"/>
    <property type="match status" value="1"/>
</dbReference>
<dbReference type="GO" id="GO:0008483">
    <property type="term" value="F:transaminase activity"/>
    <property type="evidence" value="ECO:0007669"/>
    <property type="project" value="UniProtKB-KW"/>
</dbReference>
<dbReference type="GO" id="GO:0030170">
    <property type="term" value="F:pyridoxal phosphate binding"/>
    <property type="evidence" value="ECO:0007669"/>
    <property type="project" value="InterPro"/>
</dbReference>
<name>A0A5B0E759_9MICC</name>
<comment type="similarity">
    <text evidence="2">Belongs to the class-I pyridoxal-phosphate-dependent aminotransferase family.</text>
</comment>
<dbReference type="Pfam" id="PF00155">
    <property type="entry name" value="Aminotran_1_2"/>
    <property type="match status" value="1"/>
</dbReference>
<dbReference type="PANTHER" id="PTHR42790">
    <property type="entry name" value="AMINOTRANSFERASE"/>
    <property type="match status" value="1"/>
</dbReference>
<evidence type="ECO:0000259" key="8">
    <source>
        <dbReference type="Pfam" id="PF00155"/>
    </source>
</evidence>
<gene>
    <name evidence="9" type="ORF">FQ154_15410</name>
</gene>
<dbReference type="EMBL" id="VOBL01000018">
    <property type="protein sequence ID" value="KAA0974436.1"/>
    <property type="molecule type" value="Genomic_DNA"/>
</dbReference>
<dbReference type="InterPro" id="IPR004839">
    <property type="entry name" value="Aminotransferase_I/II_large"/>
</dbReference>
<keyword evidence="6" id="KW-0663">Pyridoxal phosphate</keyword>
<comment type="caution">
    <text evidence="9">The sequence shown here is derived from an EMBL/GenBank/DDBJ whole genome shotgun (WGS) entry which is preliminary data.</text>
</comment>
<evidence type="ECO:0000256" key="6">
    <source>
        <dbReference type="ARBA" id="ARBA00022898"/>
    </source>
</evidence>
<keyword evidence="5 9" id="KW-0808">Transferase</keyword>
<evidence type="ECO:0000256" key="5">
    <source>
        <dbReference type="ARBA" id="ARBA00022679"/>
    </source>
</evidence>
<keyword evidence="4 9" id="KW-0032">Aminotransferase</keyword>
<dbReference type="OrthoDB" id="199743at2"/>
<proteinExistence type="inferred from homology"/>
<dbReference type="Gene3D" id="3.40.640.10">
    <property type="entry name" value="Type I PLP-dependent aspartate aminotransferase-like (Major domain)"/>
    <property type="match status" value="1"/>
</dbReference>
<dbReference type="InterPro" id="IPR015421">
    <property type="entry name" value="PyrdxlP-dep_Trfase_major"/>
</dbReference>
<dbReference type="FunFam" id="3.40.640.10:FF:000053">
    <property type="entry name" value="Aminotransferase, class I"/>
    <property type="match status" value="1"/>
</dbReference>
<sequence length="423" mass="45557">MSTLNLPLAGRTSNLVGSVIDSSTSLLAAQKHDVVRFAMGAPAAEFVPVALFNQIAGSVLDASSYTYGASEGEPRLISALLDYLATTAEPSSAERISITSGGMQGLDIACKLFVDPGDLVVVESPTYTNGSATALSYGAELLEVPMDEDGMDVEALEELVAATGRTPKAIYTIPNFQNPSGTTLSVQRRIRIIELARRWGAVIIDDDPYGLLRFAGEDLPGFRQLSNNDPLVFSVRTFSKILAPGLRVGWIDADPSLRHLIINAKQAMDTCTNVPAQHVVTEFLRQGILDEHLAKLRIEYRSRRDAMAASLEKHLAGRITTTHPDGGFFLWVTLIGEDARVDSQRLFEIALAEGVAFIPGPALSAGGRFSDAFRLCFASTGEERTDIGVQRLAKALDMALAETNTKARSQGADPKFSRSPDEN</sequence>
<feature type="domain" description="Aminotransferase class I/classII large" evidence="8">
    <location>
        <begin position="66"/>
        <end position="392"/>
    </location>
</feature>
<evidence type="ECO:0000256" key="2">
    <source>
        <dbReference type="ARBA" id="ARBA00007441"/>
    </source>
</evidence>
<reference evidence="9 10" key="1">
    <citation type="submission" date="2019-07" db="EMBL/GenBank/DDBJ databases">
        <title>Analysis of the biochemical properties, biological activity and biotechnological potential of siderophores and biosurfactants produced by Antarctic psychrotolerant bacteria.</title>
        <authorList>
            <person name="Styczynski M."/>
            <person name="Krucon T."/>
            <person name="Decewicz P."/>
            <person name="Dziewit L."/>
        </authorList>
    </citation>
    <scope>NUCLEOTIDE SEQUENCE [LARGE SCALE GENOMIC DNA]</scope>
    <source>
        <strain evidence="9 10">ANT_H27</strain>
    </source>
</reference>
<evidence type="ECO:0000313" key="9">
    <source>
        <dbReference type="EMBL" id="KAA0974436.1"/>
    </source>
</evidence>
<organism evidence="9 10">
    <name type="scientific">Paeniglutamicibacter gangotriensis</name>
    <dbReference type="NCBI Taxonomy" id="254787"/>
    <lineage>
        <taxon>Bacteria</taxon>
        <taxon>Bacillati</taxon>
        <taxon>Actinomycetota</taxon>
        <taxon>Actinomycetes</taxon>
        <taxon>Micrococcales</taxon>
        <taxon>Micrococcaceae</taxon>
        <taxon>Paeniglutamicibacter</taxon>
    </lineage>
</organism>
<evidence type="ECO:0000256" key="1">
    <source>
        <dbReference type="ARBA" id="ARBA00001933"/>
    </source>
</evidence>
<comment type="cofactor">
    <cofactor evidence="1">
        <name>pyridoxal 5'-phosphate</name>
        <dbReference type="ChEBI" id="CHEBI:597326"/>
    </cofactor>
</comment>
<dbReference type="Gene3D" id="3.90.1150.10">
    <property type="entry name" value="Aspartate Aminotransferase, domain 1"/>
    <property type="match status" value="1"/>
</dbReference>
<comment type="subunit">
    <text evidence="3">Homodimer.</text>
</comment>
<dbReference type="InterPro" id="IPR050859">
    <property type="entry name" value="Class-I_PLP-dep_aminotransf"/>
</dbReference>
<feature type="region of interest" description="Disordered" evidence="7">
    <location>
        <begin position="403"/>
        <end position="423"/>
    </location>
</feature>
<evidence type="ECO:0000313" key="10">
    <source>
        <dbReference type="Proteomes" id="UP000323856"/>
    </source>
</evidence>
<evidence type="ECO:0000256" key="3">
    <source>
        <dbReference type="ARBA" id="ARBA00011738"/>
    </source>
</evidence>